<dbReference type="PROSITE" id="PS01058">
    <property type="entry name" value="SAICAR_SYNTHETASE_2"/>
    <property type="match status" value="1"/>
</dbReference>
<name>A0ABS6ETP7_9FIRM</name>
<keyword evidence="3 8" id="KW-0436">Ligase</keyword>
<comment type="caution">
    <text evidence="10">The sequence shown here is derived from an EMBL/GenBank/DDBJ whole genome shotgun (WGS) entry which is preliminary data.</text>
</comment>
<dbReference type="CDD" id="cd01415">
    <property type="entry name" value="SAICAR_synt_PurC"/>
    <property type="match status" value="1"/>
</dbReference>
<keyword evidence="5 8" id="KW-0658">Purine biosynthesis</keyword>
<gene>
    <name evidence="8" type="primary">purC</name>
    <name evidence="10" type="ORF">KQI75_10660</name>
</gene>
<keyword evidence="6 8" id="KW-0067">ATP-binding</keyword>
<keyword evidence="11" id="KW-1185">Reference proteome</keyword>
<dbReference type="InterPro" id="IPR018236">
    <property type="entry name" value="SAICAR_synthetase_CS"/>
</dbReference>
<dbReference type="Proteomes" id="UP000783588">
    <property type="component" value="Unassembled WGS sequence"/>
</dbReference>
<dbReference type="HAMAP" id="MF_00137">
    <property type="entry name" value="SAICAR_synth"/>
    <property type="match status" value="1"/>
</dbReference>
<protein>
    <recommendedName>
        <fullName evidence="8">Phosphoribosylaminoimidazole-succinocarboxamide synthase</fullName>
        <ecNumber evidence="8">6.3.2.6</ecNumber>
    </recommendedName>
    <alternativeName>
        <fullName evidence="8">SAICAR synthetase</fullName>
    </alternativeName>
</protein>
<evidence type="ECO:0000256" key="7">
    <source>
        <dbReference type="ARBA" id="ARBA00048475"/>
    </source>
</evidence>
<sequence length="225" mass="25858">MEKQDLLYEGKSKKVYATNDPARLIVAYKDEKGAVNNHISNAVMRMLEREGVPTHLVRQMSERETVVRRVRMIPLEIIVRNVVAGKLSTLIGQPEGTRLRSPVLEYRYKAALLGNPMINRFHVFALELCTPEMLDEIDRLAFRINKILKQQLLRAGIRLIDCKLEFGCLPDGSIVLADEISPDTSRLWDAETGRKLGKDRFRRDLSNTIDAYQEILDRLERIHCS</sequence>
<evidence type="ECO:0000256" key="4">
    <source>
        <dbReference type="ARBA" id="ARBA00022741"/>
    </source>
</evidence>
<evidence type="ECO:0000256" key="8">
    <source>
        <dbReference type="HAMAP-Rule" id="MF_00137"/>
    </source>
</evidence>
<dbReference type="PANTHER" id="PTHR43599:SF3">
    <property type="entry name" value="SI:DKEY-6E2.2"/>
    <property type="match status" value="1"/>
</dbReference>
<reference evidence="10 11" key="1">
    <citation type="submission" date="2021-06" db="EMBL/GenBank/DDBJ databases">
        <authorList>
            <person name="Sun Q."/>
            <person name="Li D."/>
        </authorList>
    </citation>
    <scope>NUCLEOTIDE SEQUENCE [LARGE SCALE GENOMIC DNA]</scope>
    <source>
        <strain evidence="10 11">MSJd-7</strain>
    </source>
</reference>
<dbReference type="EC" id="6.3.2.6" evidence="8"/>
<evidence type="ECO:0000256" key="2">
    <source>
        <dbReference type="ARBA" id="ARBA00010190"/>
    </source>
</evidence>
<dbReference type="Pfam" id="PF01259">
    <property type="entry name" value="SAICAR_synt"/>
    <property type="match status" value="1"/>
</dbReference>
<comment type="pathway">
    <text evidence="1 8">Purine metabolism; IMP biosynthesis via de novo pathway; 5-amino-1-(5-phospho-D-ribosyl)imidazole-4-carboxamide from 5-amino-1-(5-phospho-D-ribosyl)imidazole-4-carboxylate: step 1/2.</text>
</comment>
<comment type="catalytic activity">
    <reaction evidence="7 8">
        <text>5-amino-1-(5-phospho-D-ribosyl)imidazole-4-carboxylate + L-aspartate + ATP = (2S)-2-[5-amino-1-(5-phospho-beta-D-ribosyl)imidazole-4-carboxamido]succinate + ADP + phosphate + 2 H(+)</text>
        <dbReference type="Rhea" id="RHEA:22628"/>
        <dbReference type="ChEBI" id="CHEBI:15378"/>
        <dbReference type="ChEBI" id="CHEBI:29991"/>
        <dbReference type="ChEBI" id="CHEBI:30616"/>
        <dbReference type="ChEBI" id="CHEBI:43474"/>
        <dbReference type="ChEBI" id="CHEBI:58443"/>
        <dbReference type="ChEBI" id="CHEBI:77657"/>
        <dbReference type="ChEBI" id="CHEBI:456216"/>
        <dbReference type="EC" id="6.3.2.6"/>
    </reaction>
</comment>
<evidence type="ECO:0000256" key="3">
    <source>
        <dbReference type="ARBA" id="ARBA00022598"/>
    </source>
</evidence>
<dbReference type="RefSeq" id="WP_216470788.1">
    <property type="nucleotide sequence ID" value="NZ_JAHLQI010000006.1"/>
</dbReference>
<dbReference type="InterPro" id="IPR033934">
    <property type="entry name" value="SAICAR_synt_PurC"/>
</dbReference>
<evidence type="ECO:0000256" key="5">
    <source>
        <dbReference type="ARBA" id="ARBA00022755"/>
    </source>
</evidence>
<dbReference type="PANTHER" id="PTHR43599">
    <property type="entry name" value="MULTIFUNCTIONAL PROTEIN ADE2"/>
    <property type="match status" value="1"/>
</dbReference>
<organism evidence="10 11">
    <name type="scientific">Butyricicoccus intestinisimiae</name>
    <dbReference type="NCBI Taxonomy" id="2841509"/>
    <lineage>
        <taxon>Bacteria</taxon>
        <taxon>Bacillati</taxon>
        <taxon>Bacillota</taxon>
        <taxon>Clostridia</taxon>
        <taxon>Eubacteriales</taxon>
        <taxon>Butyricicoccaceae</taxon>
        <taxon>Butyricicoccus</taxon>
    </lineage>
</organism>
<proteinExistence type="inferred from homology"/>
<evidence type="ECO:0000313" key="11">
    <source>
        <dbReference type="Proteomes" id="UP000783588"/>
    </source>
</evidence>
<dbReference type="GO" id="GO:0004639">
    <property type="term" value="F:phosphoribosylaminoimidazolesuccinocarboxamide synthase activity"/>
    <property type="evidence" value="ECO:0007669"/>
    <property type="project" value="UniProtKB-EC"/>
</dbReference>
<evidence type="ECO:0000256" key="1">
    <source>
        <dbReference type="ARBA" id="ARBA00004672"/>
    </source>
</evidence>
<keyword evidence="4 8" id="KW-0547">Nucleotide-binding</keyword>
<evidence type="ECO:0000259" key="9">
    <source>
        <dbReference type="Pfam" id="PF01259"/>
    </source>
</evidence>
<comment type="similarity">
    <text evidence="2 8">Belongs to the SAICAR synthetase family.</text>
</comment>
<accession>A0ABS6ETP7</accession>
<evidence type="ECO:0000256" key="6">
    <source>
        <dbReference type="ARBA" id="ARBA00022840"/>
    </source>
</evidence>
<evidence type="ECO:0000313" key="10">
    <source>
        <dbReference type="EMBL" id="MBU5491073.1"/>
    </source>
</evidence>
<dbReference type="InterPro" id="IPR028923">
    <property type="entry name" value="SAICAR_synt/ADE2_N"/>
</dbReference>
<dbReference type="EMBL" id="JAHLQI010000006">
    <property type="protein sequence ID" value="MBU5491073.1"/>
    <property type="molecule type" value="Genomic_DNA"/>
</dbReference>
<dbReference type="InterPro" id="IPR050089">
    <property type="entry name" value="SAICAR_synthetase"/>
</dbReference>
<feature type="domain" description="SAICAR synthetase/ADE2 N-terminal" evidence="9">
    <location>
        <begin position="6"/>
        <end position="218"/>
    </location>
</feature>